<dbReference type="Proteomes" id="UP000197418">
    <property type="component" value="Chromosome"/>
</dbReference>
<dbReference type="Gene3D" id="3.40.50.150">
    <property type="entry name" value="Vaccinia Virus protein VP39"/>
    <property type="match status" value="1"/>
</dbReference>
<dbReference type="EMBL" id="CP015102">
    <property type="protein sequence ID" value="ASJ07276.1"/>
    <property type="molecule type" value="Genomic_DNA"/>
</dbReference>
<dbReference type="AlphaFoldDB" id="A0A218P924"/>
<evidence type="ECO:0000313" key="1">
    <source>
        <dbReference type="EMBL" id="ASJ07276.1"/>
    </source>
</evidence>
<dbReference type="SUPFAM" id="SSF53335">
    <property type="entry name" value="S-adenosyl-L-methionine-dependent methyltransferases"/>
    <property type="match status" value="1"/>
</dbReference>
<accession>A0A218P924</accession>
<dbReference type="OrthoDB" id="1018at2157"/>
<sequence>MSFTLELFDTPEIPKVLGEVKRVLKPGGRFGVVGMSKGEGLTVRLYEWLHERFPQYLDCRPIDLPEVVKGAGFVVVHEEEGRIFGLPVTIVIALKPKRNHHGEGTR</sequence>
<gene>
    <name evidence="1" type="ORF">A3L08_08060</name>
</gene>
<protein>
    <recommendedName>
        <fullName evidence="3">Methyltransferase type 11 domain-containing protein</fullName>
    </recommendedName>
</protein>
<name>A0A218P924_9EURY</name>
<dbReference type="InterPro" id="IPR029063">
    <property type="entry name" value="SAM-dependent_MTases_sf"/>
</dbReference>
<evidence type="ECO:0008006" key="3">
    <source>
        <dbReference type="Google" id="ProtNLM"/>
    </source>
</evidence>
<dbReference type="GeneID" id="60595939"/>
<keyword evidence="2" id="KW-1185">Reference proteome</keyword>
<reference evidence="1 2" key="1">
    <citation type="submission" date="2016-04" db="EMBL/GenBank/DDBJ databases">
        <title>Complete genome sequence of Thermococcus pacificus type strain P4.</title>
        <authorList>
            <person name="Oger P.M."/>
        </authorList>
    </citation>
    <scope>NUCLEOTIDE SEQUENCE [LARGE SCALE GENOMIC DNA]</scope>
    <source>
        <strain evidence="1 2">P-4</strain>
    </source>
</reference>
<dbReference type="RefSeq" id="WP_198362107.1">
    <property type="nucleotide sequence ID" value="NZ_CP015102.1"/>
</dbReference>
<organism evidence="1 2">
    <name type="scientific">Thermococcus pacificus</name>
    <dbReference type="NCBI Taxonomy" id="71998"/>
    <lineage>
        <taxon>Archaea</taxon>
        <taxon>Methanobacteriati</taxon>
        <taxon>Methanobacteriota</taxon>
        <taxon>Thermococci</taxon>
        <taxon>Thermococcales</taxon>
        <taxon>Thermococcaceae</taxon>
        <taxon>Thermococcus</taxon>
    </lineage>
</organism>
<evidence type="ECO:0000313" key="2">
    <source>
        <dbReference type="Proteomes" id="UP000197418"/>
    </source>
</evidence>
<proteinExistence type="predicted"/>
<dbReference type="KEGG" id="tpaf:A3L08_08060"/>